<comment type="caution">
    <text evidence="4">The sequence shown here is derived from an EMBL/GenBank/DDBJ whole genome shotgun (WGS) entry which is preliminary data.</text>
</comment>
<accession>A0ABU0H036</accession>
<feature type="domain" description="GGDEF" evidence="3">
    <location>
        <begin position="326"/>
        <end position="459"/>
    </location>
</feature>
<dbReference type="InterPro" id="IPR052155">
    <property type="entry name" value="Biofilm_reg_signaling"/>
</dbReference>
<dbReference type="PROSITE" id="PS50887">
    <property type="entry name" value="GGDEF"/>
    <property type="match status" value="1"/>
</dbReference>
<feature type="transmembrane region" description="Helical" evidence="1">
    <location>
        <begin position="12"/>
        <end position="34"/>
    </location>
</feature>
<dbReference type="Gene3D" id="3.20.20.450">
    <property type="entry name" value="EAL domain"/>
    <property type="match status" value="1"/>
</dbReference>
<dbReference type="PANTHER" id="PTHR44757:SF2">
    <property type="entry name" value="BIOFILM ARCHITECTURE MAINTENANCE PROTEIN MBAA"/>
    <property type="match status" value="1"/>
</dbReference>
<protein>
    <submittedName>
        <fullName evidence="4">Diguanylate cyclase (GGDEF)-like protein</fullName>
    </submittedName>
</protein>
<evidence type="ECO:0000313" key="4">
    <source>
        <dbReference type="EMBL" id="MDQ0435675.1"/>
    </source>
</evidence>
<dbReference type="CDD" id="cd01949">
    <property type="entry name" value="GGDEF"/>
    <property type="match status" value="1"/>
</dbReference>
<dbReference type="PROSITE" id="PS50883">
    <property type="entry name" value="EAL"/>
    <property type="match status" value="1"/>
</dbReference>
<organism evidence="4 5">
    <name type="scientific">Kaistia dalseonensis</name>
    <dbReference type="NCBI Taxonomy" id="410840"/>
    <lineage>
        <taxon>Bacteria</taxon>
        <taxon>Pseudomonadati</taxon>
        <taxon>Pseudomonadota</taxon>
        <taxon>Alphaproteobacteria</taxon>
        <taxon>Hyphomicrobiales</taxon>
        <taxon>Kaistiaceae</taxon>
        <taxon>Kaistia</taxon>
    </lineage>
</organism>
<evidence type="ECO:0000313" key="5">
    <source>
        <dbReference type="Proteomes" id="UP001241603"/>
    </source>
</evidence>
<evidence type="ECO:0000259" key="3">
    <source>
        <dbReference type="PROSITE" id="PS50887"/>
    </source>
</evidence>
<sequence>MTAPNRSKWFFATRVVLPVFLAIVCSFTFIIIALSDIADEIDSIDSTATHRTVESALQSASRRLREVHGDYAVWDDAALHLYGTIDQAFVTSNYRESTQTGVMFDGAYLLDEANQQVFGFQYGSEALRSVFGEFGQPLARLIASVRGDYRRFDAQVGFMADHVGEVAIVAVGSVVPSTADQPLPSKSRLLVLVHHLNAAMIGRLSHDFTIPGLQMIKPDEAGSNSAGLMLRNPGGDPIGMLIWQARSPGREAFLRIAPTAFLMMALIGLTTLFLLWTAYRSFMDVRRRDRLAIEAANRDSLTGLPNRDALVKALENAVQNGSRKGQRVGIIYLDLDRFKEVNDAFGHATGDILLQQVAAGFNGICRQVGLLARVGGDEFALLLDRDVTVQGALALGDRFVHFFDEPLSVDGHSVSIGASVGIALVDDHAVDAGELLRRADVAMYAAKNLGRNRVALYDLSIDAARAERMRLADDLRGAIEGNALDVVYQPIFDITTMRPTGVEALVRWLHPTDGLIGPDRFIPIAEEDGMIEEIGEWVMRRACQDAMDWPAEVKLSVNVSPVQFRNPRFDTLLGSVLASIGFPAKRLEIEMTETHLVADPERAQAIIESIRALGVAVSLDDFGTGYSSIGYLRRFSFDKLKLDRSLVHGIAHDRSTRSLCEATIGLGRALCLQVTAEGVETEAEATILRAAGCHALQGYAYARPMTAEAVGGFLTMMVTRPVTMPWPM</sequence>
<dbReference type="InterPro" id="IPR007892">
    <property type="entry name" value="CHASE4"/>
</dbReference>
<dbReference type="InterPro" id="IPR000160">
    <property type="entry name" value="GGDEF_dom"/>
</dbReference>
<dbReference type="EMBL" id="JAUSVO010000001">
    <property type="protein sequence ID" value="MDQ0435675.1"/>
    <property type="molecule type" value="Genomic_DNA"/>
</dbReference>
<dbReference type="InterPro" id="IPR043128">
    <property type="entry name" value="Rev_trsase/Diguanyl_cyclase"/>
</dbReference>
<feature type="domain" description="EAL" evidence="2">
    <location>
        <begin position="468"/>
        <end position="718"/>
    </location>
</feature>
<name>A0ABU0H036_9HYPH</name>
<evidence type="ECO:0000256" key="1">
    <source>
        <dbReference type="SAM" id="Phobius"/>
    </source>
</evidence>
<dbReference type="InterPro" id="IPR001633">
    <property type="entry name" value="EAL_dom"/>
</dbReference>
<dbReference type="CDD" id="cd01948">
    <property type="entry name" value="EAL"/>
    <property type="match status" value="1"/>
</dbReference>
<keyword evidence="1" id="KW-1133">Transmembrane helix</keyword>
<dbReference type="NCBIfam" id="TIGR00254">
    <property type="entry name" value="GGDEF"/>
    <property type="match status" value="1"/>
</dbReference>
<keyword evidence="5" id="KW-1185">Reference proteome</keyword>
<keyword evidence="1" id="KW-0812">Transmembrane</keyword>
<dbReference type="SMART" id="SM00052">
    <property type="entry name" value="EAL"/>
    <property type="match status" value="1"/>
</dbReference>
<dbReference type="Pfam" id="PF05228">
    <property type="entry name" value="CHASE4"/>
    <property type="match status" value="1"/>
</dbReference>
<dbReference type="SMART" id="SM00267">
    <property type="entry name" value="GGDEF"/>
    <property type="match status" value="1"/>
</dbReference>
<dbReference type="SUPFAM" id="SSF141868">
    <property type="entry name" value="EAL domain-like"/>
    <property type="match status" value="1"/>
</dbReference>
<dbReference type="RefSeq" id="WP_266346648.1">
    <property type="nucleotide sequence ID" value="NZ_JAPKNG010000001.1"/>
</dbReference>
<dbReference type="InterPro" id="IPR035919">
    <property type="entry name" value="EAL_sf"/>
</dbReference>
<dbReference type="Gene3D" id="3.30.70.270">
    <property type="match status" value="1"/>
</dbReference>
<dbReference type="Pfam" id="PF00563">
    <property type="entry name" value="EAL"/>
    <property type="match status" value="1"/>
</dbReference>
<gene>
    <name evidence="4" type="ORF">QO014_000045</name>
</gene>
<reference evidence="4 5" key="1">
    <citation type="submission" date="2023-07" db="EMBL/GenBank/DDBJ databases">
        <title>Genomic Encyclopedia of Type Strains, Phase IV (KMG-IV): sequencing the most valuable type-strain genomes for metagenomic binning, comparative biology and taxonomic classification.</title>
        <authorList>
            <person name="Goeker M."/>
        </authorList>
    </citation>
    <scope>NUCLEOTIDE SEQUENCE [LARGE SCALE GENOMIC DNA]</scope>
    <source>
        <strain evidence="4 5">B6-8</strain>
    </source>
</reference>
<dbReference type="SUPFAM" id="SSF55073">
    <property type="entry name" value="Nucleotide cyclase"/>
    <property type="match status" value="1"/>
</dbReference>
<keyword evidence="1" id="KW-0472">Membrane</keyword>
<proteinExistence type="predicted"/>
<dbReference type="Proteomes" id="UP001241603">
    <property type="component" value="Unassembled WGS sequence"/>
</dbReference>
<feature type="transmembrane region" description="Helical" evidence="1">
    <location>
        <begin position="260"/>
        <end position="279"/>
    </location>
</feature>
<dbReference type="InterPro" id="IPR029787">
    <property type="entry name" value="Nucleotide_cyclase"/>
</dbReference>
<dbReference type="PANTHER" id="PTHR44757">
    <property type="entry name" value="DIGUANYLATE CYCLASE DGCP"/>
    <property type="match status" value="1"/>
</dbReference>
<dbReference type="Pfam" id="PF00990">
    <property type="entry name" value="GGDEF"/>
    <property type="match status" value="1"/>
</dbReference>
<evidence type="ECO:0000259" key="2">
    <source>
        <dbReference type="PROSITE" id="PS50883"/>
    </source>
</evidence>